<feature type="region of interest" description="Disordered" evidence="1">
    <location>
        <begin position="267"/>
        <end position="293"/>
    </location>
</feature>
<dbReference type="Proteomes" id="UP001239213">
    <property type="component" value="Unassembled WGS sequence"/>
</dbReference>
<dbReference type="AlphaFoldDB" id="A0AAI9TTR2"/>
<dbReference type="EMBL" id="MPDP01000324">
    <property type="protein sequence ID" value="KAK1445291.1"/>
    <property type="molecule type" value="Genomic_DNA"/>
</dbReference>
<comment type="caution">
    <text evidence="2">The sequence shown here is derived from an EMBL/GenBank/DDBJ whole genome shotgun (WGS) entry which is preliminary data.</text>
</comment>
<reference evidence="2" key="1">
    <citation type="submission" date="2016-11" db="EMBL/GenBank/DDBJ databases">
        <title>The genome sequence of Colletotrichum cuscutae.</title>
        <authorList>
            <person name="Baroncelli R."/>
        </authorList>
    </citation>
    <scope>NUCLEOTIDE SEQUENCE</scope>
    <source>
        <strain evidence="2">IMI 304802</strain>
    </source>
</reference>
<sequence>MALGGVAAPARLPPQPSSSIALTCVLLVQERSNTSKSHLTRNPTFDRVICLVSFGLCRGMNIKICATFKVLATLFDSVTSLHLNVLWLAPQPPDTSEVAEFGNEMCFCVYEPMRIVVSMRPTIEEGQALVSWTLRLNQPTDIGLILTPSSQLHRYYEHLDASKHWCLFGEHIQLTPWEYVEKACPWHDVALFGVQCCAARIILLALESIQRSTILGRETTYNDLRAYAMPGRKASYSAVKYWKGSLCYDRYGRKLNLKAVFFSADESGVDGDDRSSLGSSGSRSPSPHARLEVASGDRYDLHRLAAKNHRRLTLPTREATRVDGDEMDLQKLQPSPVTGSRSELIHSREKLHSKKGRLPTVIRGEPSWGCRRPPHFAYLLQAHHPQPVRTDIAKAVCGRQVLTTEKPERQDKVLLLIGTPNHRIVGEDKYLVLPPDRQYFTMTCAILLVQCAQADSSYFPCPNICHAFVNRDEQILDSPSFPIISGQMQRSGRTQMRRLSQHLQGEDGFLITTPGPCLTDNLLIIVSAYRSRSTISVGKPKKLTSPSKDRSNDSHERHRLGWIDLALGQVFGSRHLNIKALQAEFVASLQTAKRSSIITRFLFDWDEKSMCPEITQQCKISEVLYALLLFGMCMRNSNAMSTRFLNQIPNWRAFIPDQIVANVCSMETFDRMAKAHLQSHCKISYPYLLVHTGAWVR</sequence>
<evidence type="ECO:0000313" key="3">
    <source>
        <dbReference type="Proteomes" id="UP001239213"/>
    </source>
</evidence>
<protein>
    <submittedName>
        <fullName evidence="2">Uncharacterized protein</fullName>
    </submittedName>
</protein>
<organism evidence="2 3">
    <name type="scientific">Colletotrichum cuscutae</name>
    <dbReference type="NCBI Taxonomy" id="1209917"/>
    <lineage>
        <taxon>Eukaryota</taxon>
        <taxon>Fungi</taxon>
        <taxon>Dikarya</taxon>
        <taxon>Ascomycota</taxon>
        <taxon>Pezizomycotina</taxon>
        <taxon>Sordariomycetes</taxon>
        <taxon>Hypocreomycetidae</taxon>
        <taxon>Glomerellales</taxon>
        <taxon>Glomerellaceae</taxon>
        <taxon>Colletotrichum</taxon>
        <taxon>Colletotrichum acutatum species complex</taxon>
    </lineage>
</organism>
<accession>A0AAI9TTR2</accession>
<name>A0AAI9TTR2_9PEZI</name>
<keyword evidence="3" id="KW-1185">Reference proteome</keyword>
<gene>
    <name evidence="2" type="ORF">CCUS01_12617</name>
</gene>
<feature type="compositionally biased region" description="Low complexity" evidence="1">
    <location>
        <begin position="276"/>
        <end position="287"/>
    </location>
</feature>
<evidence type="ECO:0000313" key="2">
    <source>
        <dbReference type="EMBL" id="KAK1445291.1"/>
    </source>
</evidence>
<proteinExistence type="predicted"/>
<evidence type="ECO:0000256" key="1">
    <source>
        <dbReference type="SAM" id="MobiDB-lite"/>
    </source>
</evidence>